<gene>
    <name evidence="1" type="ORF">O6H91_02G039000</name>
</gene>
<keyword evidence="2" id="KW-1185">Reference proteome</keyword>
<dbReference type="Proteomes" id="UP001162992">
    <property type="component" value="Chromosome 2"/>
</dbReference>
<organism evidence="1 2">
    <name type="scientific">Diphasiastrum complanatum</name>
    <name type="common">Issler's clubmoss</name>
    <name type="synonym">Lycopodium complanatum</name>
    <dbReference type="NCBI Taxonomy" id="34168"/>
    <lineage>
        <taxon>Eukaryota</taxon>
        <taxon>Viridiplantae</taxon>
        <taxon>Streptophyta</taxon>
        <taxon>Embryophyta</taxon>
        <taxon>Tracheophyta</taxon>
        <taxon>Lycopodiopsida</taxon>
        <taxon>Lycopodiales</taxon>
        <taxon>Lycopodiaceae</taxon>
        <taxon>Lycopodioideae</taxon>
        <taxon>Diphasiastrum</taxon>
    </lineage>
</organism>
<evidence type="ECO:0000313" key="1">
    <source>
        <dbReference type="EMBL" id="KAJ7564907.1"/>
    </source>
</evidence>
<proteinExistence type="predicted"/>
<name>A0ACC2EEL9_DIPCM</name>
<evidence type="ECO:0000313" key="2">
    <source>
        <dbReference type="Proteomes" id="UP001162992"/>
    </source>
</evidence>
<sequence length="438" mass="48688">MAVIAKSAATIAQLHGSDLLLRPHHTLSVFHPRIWPSALCGNVSKERRGSNWLSKPRGSVLNEHLRQTSLLTVHAVLDTRTELDIVSTYSEIVPDTIIFDDYERYPPTAATVSSSLLLGITSLPKTGFNSAFENALAYGKCYDERTDAARLSCFLTKALVNVGAELSKRVPGRVSTEIDARLAYDVEGIISKVFQLRNLYNESGISADRVLFKIPATWQGIEAARQLEAEGIQTHLTLVYSFSQVSAAAQAGVSVIQLFVGRVREWAQNNTGDKEIEELCKKGVDPGVHLVQKAYNYIHKYGYKTKLIAAAIRNKNDILSLVGLDYLVVPVKILDSLRESNVLLENEDIPRLQLTPHAAQAANFSDDQLKRWDESRFTAALGPLAKELLASGLEGYVSQTRRVEEHIAKRWFASRSTRHCSKLRSFDIRCYHGAQSII</sequence>
<accession>A0ACC2EEL9</accession>
<dbReference type="EMBL" id="CM055093">
    <property type="protein sequence ID" value="KAJ7564907.1"/>
    <property type="molecule type" value="Genomic_DNA"/>
</dbReference>
<reference evidence="2" key="1">
    <citation type="journal article" date="2024" name="Proc. Natl. Acad. Sci. U.S.A.">
        <title>Extraordinary preservation of gene collinearity over three hundred million years revealed in homosporous lycophytes.</title>
        <authorList>
            <person name="Li C."/>
            <person name="Wickell D."/>
            <person name="Kuo L.Y."/>
            <person name="Chen X."/>
            <person name="Nie B."/>
            <person name="Liao X."/>
            <person name="Peng D."/>
            <person name="Ji J."/>
            <person name="Jenkins J."/>
            <person name="Williams M."/>
            <person name="Shu S."/>
            <person name="Plott C."/>
            <person name="Barry K."/>
            <person name="Rajasekar S."/>
            <person name="Grimwood J."/>
            <person name="Han X."/>
            <person name="Sun S."/>
            <person name="Hou Z."/>
            <person name="He W."/>
            <person name="Dai G."/>
            <person name="Sun C."/>
            <person name="Schmutz J."/>
            <person name="Leebens-Mack J.H."/>
            <person name="Li F.W."/>
            <person name="Wang L."/>
        </authorList>
    </citation>
    <scope>NUCLEOTIDE SEQUENCE [LARGE SCALE GENOMIC DNA]</scope>
    <source>
        <strain evidence="2">cv. PW_Plant_1</strain>
    </source>
</reference>
<comment type="caution">
    <text evidence="1">The sequence shown here is derived from an EMBL/GenBank/DDBJ whole genome shotgun (WGS) entry which is preliminary data.</text>
</comment>
<protein>
    <submittedName>
        <fullName evidence="1">Uncharacterized protein</fullName>
    </submittedName>
</protein>